<evidence type="ECO:0000313" key="2">
    <source>
        <dbReference type="EMBL" id="KAI0531474.1"/>
    </source>
</evidence>
<keyword evidence="3" id="KW-1185">Reference proteome</keyword>
<reference evidence="2" key="1">
    <citation type="journal article" date="2022" name="Front. Genet.">
        <title>Chromosome-Scale Assembly of the Dendrobium nobile Genome Provides Insights Into the Molecular Mechanism of the Biosynthesis of the Medicinal Active Ingredient of Dendrobium.</title>
        <authorList>
            <person name="Xu Q."/>
            <person name="Niu S.-C."/>
            <person name="Li K.-L."/>
            <person name="Zheng P.-J."/>
            <person name="Zhang X.-J."/>
            <person name="Jia Y."/>
            <person name="Liu Y."/>
            <person name="Niu Y.-X."/>
            <person name="Yu L.-H."/>
            <person name="Chen D.-F."/>
            <person name="Zhang G.-Q."/>
        </authorList>
    </citation>
    <scope>NUCLEOTIDE SEQUENCE</scope>
    <source>
        <tissue evidence="2">Leaf</tissue>
    </source>
</reference>
<feature type="domain" description="DUF4283" evidence="1">
    <location>
        <begin position="65"/>
        <end position="139"/>
    </location>
</feature>
<dbReference type="InterPro" id="IPR025558">
    <property type="entry name" value="DUF4283"/>
</dbReference>
<dbReference type="PANTHER" id="PTHR31286:SF179">
    <property type="entry name" value="RNASE H TYPE-1 DOMAIN-CONTAINING PROTEIN"/>
    <property type="match status" value="1"/>
</dbReference>
<dbReference type="OrthoDB" id="786947at2759"/>
<proteinExistence type="predicted"/>
<dbReference type="EMBL" id="JAGYWB010000001">
    <property type="protein sequence ID" value="KAI0531474.1"/>
    <property type="molecule type" value="Genomic_DNA"/>
</dbReference>
<organism evidence="2 3">
    <name type="scientific">Dendrobium nobile</name>
    <name type="common">Orchid</name>
    <dbReference type="NCBI Taxonomy" id="94219"/>
    <lineage>
        <taxon>Eukaryota</taxon>
        <taxon>Viridiplantae</taxon>
        <taxon>Streptophyta</taxon>
        <taxon>Embryophyta</taxon>
        <taxon>Tracheophyta</taxon>
        <taxon>Spermatophyta</taxon>
        <taxon>Magnoliopsida</taxon>
        <taxon>Liliopsida</taxon>
        <taxon>Asparagales</taxon>
        <taxon>Orchidaceae</taxon>
        <taxon>Epidendroideae</taxon>
        <taxon>Malaxideae</taxon>
        <taxon>Dendrobiinae</taxon>
        <taxon>Dendrobium</taxon>
    </lineage>
</organism>
<dbReference type="PANTHER" id="PTHR31286">
    <property type="entry name" value="GLYCINE-RICH CELL WALL STRUCTURAL PROTEIN 1.8-LIKE"/>
    <property type="match status" value="1"/>
</dbReference>
<evidence type="ECO:0000313" key="3">
    <source>
        <dbReference type="Proteomes" id="UP000829196"/>
    </source>
</evidence>
<name>A0A8T3CA43_DENNO</name>
<protein>
    <recommendedName>
        <fullName evidence="1">DUF4283 domain-containing protein</fullName>
    </recommendedName>
</protein>
<sequence length="277" mass="31105">MAASRLHDLGFLDGISQSHSFREVLSRTSSMSSFPPLKVSSCHGLHALLIYDEELHVLAAPFEFVFVGKFPGSHPSLESIRKFFFNLKLNGEFSVTVLNTNNVLIKLKNDLDCCRVFAHRSYFVNNCYMKLVKWSPHFDVCVESHIIPIWISFSNLRPHLFSSRILQGLGSIFCRPLKTDNTTTNRTRPSVARVLVELDITKRYPDHVWLGSETLGYAQNVEMEVFPFYCGHCKALGHSKADCSVLHSHPAVVPAHVIGSVLEHVAEIDKVVPGICV</sequence>
<dbReference type="Proteomes" id="UP000829196">
    <property type="component" value="Unassembled WGS sequence"/>
</dbReference>
<dbReference type="InterPro" id="IPR040256">
    <property type="entry name" value="At4g02000-like"/>
</dbReference>
<comment type="caution">
    <text evidence="2">The sequence shown here is derived from an EMBL/GenBank/DDBJ whole genome shotgun (WGS) entry which is preliminary data.</text>
</comment>
<gene>
    <name evidence="2" type="ORF">KFK09_001029</name>
</gene>
<dbReference type="AlphaFoldDB" id="A0A8T3CA43"/>
<accession>A0A8T3CA43</accession>
<dbReference type="Pfam" id="PF14111">
    <property type="entry name" value="DUF4283"/>
    <property type="match status" value="1"/>
</dbReference>
<evidence type="ECO:0000259" key="1">
    <source>
        <dbReference type="Pfam" id="PF14111"/>
    </source>
</evidence>